<evidence type="ECO:0000256" key="10">
    <source>
        <dbReference type="SAM" id="Phobius"/>
    </source>
</evidence>
<dbReference type="GO" id="GO:0016887">
    <property type="term" value="F:ATP hydrolysis activity"/>
    <property type="evidence" value="ECO:0007669"/>
    <property type="project" value="InterPro"/>
</dbReference>
<feature type="transmembrane region" description="Helical" evidence="10">
    <location>
        <begin position="283"/>
        <end position="304"/>
    </location>
</feature>
<dbReference type="PROSITE" id="PS00211">
    <property type="entry name" value="ABC_TRANSPORTER_1"/>
    <property type="match status" value="2"/>
</dbReference>
<dbReference type="Pfam" id="PF12698">
    <property type="entry name" value="ABC2_membrane_3"/>
    <property type="match status" value="1"/>
</dbReference>
<dbReference type="Gene3D" id="3.40.50.300">
    <property type="entry name" value="P-loop containing nucleotide triphosphate hydrolases"/>
    <property type="match status" value="2"/>
</dbReference>
<evidence type="ECO:0000259" key="11">
    <source>
        <dbReference type="PROSITE" id="PS50893"/>
    </source>
</evidence>
<keyword evidence="9 10" id="KW-0472">Membrane</keyword>
<comment type="similarity">
    <text evidence="2">Belongs to the ABC transporter superfamily. ABCA family.</text>
</comment>
<keyword evidence="8 10" id="KW-1133">Transmembrane helix</keyword>
<feature type="transmembrane region" description="Helical" evidence="10">
    <location>
        <begin position="226"/>
        <end position="250"/>
    </location>
</feature>
<keyword evidence="13" id="KW-1185">Reference proteome</keyword>
<feature type="transmembrane region" description="Helical" evidence="10">
    <location>
        <begin position="1049"/>
        <end position="1074"/>
    </location>
</feature>
<dbReference type="InterPro" id="IPR003593">
    <property type="entry name" value="AAA+_ATPase"/>
</dbReference>
<feature type="transmembrane region" description="Helical" evidence="10">
    <location>
        <begin position="413"/>
        <end position="436"/>
    </location>
</feature>
<reference evidence="12" key="1">
    <citation type="submission" date="2021-03" db="EMBL/GenBank/DDBJ databases">
        <authorList>
            <person name="Tagirdzhanova G."/>
        </authorList>
    </citation>
    <scope>NUCLEOTIDE SEQUENCE</scope>
</reference>
<evidence type="ECO:0000256" key="3">
    <source>
        <dbReference type="ARBA" id="ARBA00022448"/>
    </source>
</evidence>
<dbReference type="FunFam" id="3.40.50.300:FF:001345">
    <property type="entry name" value="Related to ABC transporter"/>
    <property type="match status" value="1"/>
</dbReference>
<dbReference type="OrthoDB" id="8061355at2759"/>
<evidence type="ECO:0000256" key="5">
    <source>
        <dbReference type="ARBA" id="ARBA00022737"/>
    </source>
</evidence>
<feature type="transmembrane region" description="Helical" evidence="10">
    <location>
        <begin position="1113"/>
        <end position="1135"/>
    </location>
</feature>
<dbReference type="Pfam" id="PF00005">
    <property type="entry name" value="ABC_tran"/>
    <property type="match status" value="2"/>
</dbReference>
<dbReference type="InterPro" id="IPR013525">
    <property type="entry name" value="ABC2_TM"/>
</dbReference>
<dbReference type="InterPro" id="IPR027417">
    <property type="entry name" value="P-loop_NTPase"/>
</dbReference>
<feature type="domain" description="ABC transporter" evidence="11">
    <location>
        <begin position="1261"/>
        <end position="1488"/>
    </location>
</feature>
<name>A0A8H3J065_9LECA</name>
<dbReference type="PROSITE" id="PS50893">
    <property type="entry name" value="ABC_TRANSPORTER_2"/>
    <property type="match status" value="2"/>
</dbReference>
<evidence type="ECO:0000256" key="4">
    <source>
        <dbReference type="ARBA" id="ARBA00022692"/>
    </source>
</evidence>
<keyword evidence="6" id="KW-0547">Nucleotide-binding</keyword>
<dbReference type="GO" id="GO:0140359">
    <property type="term" value="F:ABC-type transporter activity"/>
    <property type="evidence" value="ECO:0007669"/>
    <property type="project" value="InterPro"/>
</dbReference>
<evidence type="ECO:0000256" key="9">
    <source>
        <dbReference type="ARBA" id="ARBA00023136"/>
    </source>
</evidence>
<evidence type="ECO:0000256" key="8">
    <source>
        <dbReference type="ARBA" id="ARBA00022989"/>
    </source>
</evidence>
<dbReference type="GO" id="GO:0005524">
    <property type="term" value="F:ATP binding"/>
    <property type="evidence" value="ECO:0007669"/>
    <property type="project" value="UniProtKB-KW"/>
</dbReference>
<feature type="transmembrane region" description="Helical" evidence="10">
    <location>
        <begin position="1193"/>
        <end position="1217"/>
    </location>
</feature>
<keyword evidence="4 10" id="KW-0812">Transmembrane</keyword>
<sequence length="1631" mass="177838">MLFIRQTWTLIYKNILIVLFRHAFSTPVRCFLLPVIFSWFLAYARNLFIPPSHYGIGSATPVRSLTDALGTAIGGGRDIIALVNNGFTGGDINTVINQVADQVKADGATVKILSQQEDLLTVCRSSIRGVSSCYGAAVFYGSPTEGPGGIWNYSLRADGGLGDKIDVTNANNDQEVYPLPLQHAIDFAIAGQNSTIDQSALPSRVYEYPYTTQTQKERSDQIRVRYMGGIIEILAVAFFIGIVGVIYQLVGLMASERELGMTQIIEASMPNKRRWEPQAVRLLANHIAFDIMFLPGWIAIGLILKYGVFAKTSAATVVFFNILTGLSLSSFSIFGAAFFHKAQLSGIITTIVSLLLAVLAQVIAKSSTGAIAVLSLLFPPMNYTFFTVLMARWERQDEGTNLVKSAPQNPSTLPGIAFFVFSVVQILVFPILGAIVERALYGTASKGRQLSSGTEVSKAAVQLSNFTKCYTPSWWARNIATRFGKRKETVVAVDALNLTIPQGQIMVLLGANGSGKSTTLEAIAGLNTVTSGTVAVDGFGGLGICPQRNVLWDNLTAFEHVRIFNRLKSTGKPSTKSEIHELIAACDLDRKVGAQSSTLSGGQKRKLQLSMMFTGGSRVCCVDECSSGVDALARQKLWNILLNERGRRTIIFTTHFLDEADLLSDQIAILSRGSLKAQGSAVELKHQLGGGFRIHVFKTPGDDHVIPHFDGVSSKEMVDQTTYTLPDSSQAAEFVRLLETHGIKNYEISSPTIEDIFFSVAEDMEAAAPPILPNSRSSDPDRKVGAEVIVAEDKDSSLEGSDNALKLQTGKRIGLMRQALTLFRKRWTVFQRNYIPYAAAFLIPVVAAGLVTLFLRNFSAPGCSPTQSVSASDLESLLTQVNYDIVVGPASRISPQALAQLEATLPGGNSSGSGGSGLSDLMSSIHPINGTLEDFNNYIGQFYGNVTPGGFFLGDDTSPPTFAYVGNGDISLATITQNLMDNLLLNISISSQYQAFDTPWVPSAGKTLQLIVYFGLAMSAYPAFFALYPTLERLRNVRQLHYSNGVRSICLWSAYLTFDFMIVIATSVLTIIIFRGASDAWYHAEYLFVVLFLYGIASTLLSYVISLFSRSQLAAFAFAAGGQAVMFLLYFIAYLSVLTYSPTNKVDSYLLVTHFTIALVTPAGNLIRALFVALNVFSVLCEGNQVALYPGKITLYGGPILYLIGQSFFMFGVLLWWDSGSIWARFRRKQYKMEDVEEADSLDDDIAAEVKRVSAAPDDGLRVQHITKAYGSNVAVQDITFGVKRGEVFALLGPNGAGKSTTISLIRGDILPSHTSGEIYVEDIPIGKRRADARHHLGVCPQVDACDQMTVLEHLRFYARVRGVDDVEHNVREVIRAVGLGPFQHRMAFALSGGNKRKLSLAIALMGNPSVLLLDEPSSGMDVCAKRVMWKTLASVVPGRSLVLTTHSMEEADALADRAGIMGRKMLALGTSEGLRRKHGDRYHVHLIMKTAPHTSDDDMAMVKQWLTSNLEGAAVEEKTFHGQLRFSVPAIRSAAEEPNSAGTSNDIIQSANDRDANRSGIGALFTMLEAHKEELGFEYYSVSQTTLDQVFLSIVGKHNIEEENYGSAPRKQGIWNSLGWSSLVCCILMY</sequence>
<proteinExistence type="inferred from homology"/>
<dbReference type="SUPFAM" id="SSF52540">
    <property type="entry name" value="P-loop containing nucleoside triphosphate hydrolases"/>
    <property type="match status" value="2"/>
</dbReference>
<evidence type="ECO:0000313" key="13">
    <source>
        <dbReference type="Proteomes" id="UP000664534"/>
    </source>
</evidence>
<dbReference type="GO" id="GO:0016020">
    <property type="term" value="C:membrane"/>
    <property type="evidence" value="ECO:0007669"/>
    <property type="project" value="InterPro"/>
</dbReference>
<evidence type="ECO:0000256" key="1">
    <source>
        <dbReference type="ARBA" id="ARBA00004141"/>
    </source>
</evidence>
<keyword evidence="5" id="KW-0677">Repeat</keyword>
<dbReference type="EMBL" id="CAJPDT010000097">
    <property type="protein sequence ID" value="CAF9937134.1"/>
    <property type="molecule type" value="Genomic_DNA"/>
</dbReference>
<feature type="transmembrane region" description="Helical" evidence="10">
    <location>
        <begin position="1086"/>
        <end position="1106"/>
    </location>
</feature>
<dbReference type="PANTHER" id="PTHR19229:SF36">
    <property type="entry name" value="ATP-BINDING CASSETTE SUB-FAMILY A MEMBER 2"/>
    <property type="match status" value="1"/>
</dbReference>
<comment type="subcellular location">
    <subcellularLocation>
        <location evidence="1">Membrane</location>
        <topology evidence="1">Multi-pass membrane protein</topology>
    </subcellularLocation>
</comment>
<dbReference type="InterPro" id="IPR026082">
    <property type="entry name" value="ABCA"/>
</dbReference>
<feature type="transmembrane region" description="Helical" evidence="10">
    <location>
        <begin position="371"/>
        <end position="393"/>
    </location>
</feature>
<evidence type="ECO:0000256" key="6">
    <source>
        <dbReference type="ARBA" id="ARBA00022741"/>
    </source>
</evidence>
<evidence type="ECO:0000256" key="7">
    <source>
        <dbReference type="ARBA" id="ARBA00022840"/>
    </source>
</evidence>
<feature type="transmembrane region" description="Helical" evidence="10">
    <location>
        <begin position="1010"/>
        <end position="1028"/>
    </location>
</feature>
<keyword evidence="3" id="KW-0813">Transport</keyword>
<gene>
    <name evidence="12" type="ORF">IMSHALPRED_011028</name>
</gene>
<keyword evidence="7" id="KW-0067">ATP-binding</keyword>
<feature type="transmembrane region" description="Helical" evidence="10">
    <location>
        <begin position="834"/>
        <end position="855"/>
    </location>
</feature>
<accession>A0A8H3J065</accession>
<feature type="transmembrane region" description="Helical" evidence="10">
    <location>
        <begin position="1155"/>
        <end position="1181"/>
    </location>
</feature>
<comment type="caution">
    <text evidence="12">The sequence shown here is derived from an EMBL/GenBank/DDBJ whole genome shotgun (WGS) entry which is preliminary data.</text>
</comment>
<dbReference type="Proteomes" id="UP000664534">
    <property type="component" value="Unassembled WGS sequence"/>
</dbReference>
<feature type="transmembrane region" description="Helical" evidence="10">
    <location>
        <begin position="316"/>
        <end position="338"/>
    </location>
</feature>
<protein>
    <recommendedName>
        <fullName evidence="11">ABC transporter domain-containing protein</fullName>
    </recommendedName>
</protein>
<evidence type="ECO:0000256" key="2">
    <source>
        <dbReference type="ARBA" id="ARBA00008869"/>
    </source>
</evidence>
<dbReference type="GO" id="GO:0005319">
    <property type="term" value="F:lipid transporter activity"/>
    <property type="evidence" value="ECO:0007669"/>
    <property type="project" value="TreeGrafter"/>
</dbReference>
<dbReference type="PANTHER" id="PTHR19229">
    <property type="entry name" value="ATP-BINDING CASSETTE TRANSPORTER SUBFAMILY A ABCA"/>
    <property type="match status" value="1"/>
</dbReference>
<dbReference type="CDD" id="cd03263">
    <property type="entry name" value="ABC_subfamily_A"/>
    <property type="match status" value="2"/>
</dbReference>
<feature type="transmembrane region" description="Helical" evidence="10">
    <location>
        <begin position="344"/>
        <end position="364"/>
    </location>
</feature>
<dbReference type="SMART" id="SM00382">
    <property type="entry name" value="AAA"/>
    <property type="match status" value="2"/>
</dbReference>
<organism evidence="12 13">
    <name type="scientific">Imshaugia aleurites</name>
    <dbReference type="NCBI Taxonomy" id="172621"/>
    <lineage>
        <taxon>Eukaryota</taxon>
        <taxon>Fungi</taxon>
        <taxon>Dikarya</taxon>
        <taxon>Ascomycota</taxon>
        <taxon>Pezizomycotina</taxon>
        <taxon>Lecanoromycetes</taxon>
        <taxon>OSLEUM clade</taxon>
        <taxon>Lecanoromycetidae</taxon>
        <taxon>Lecanorales</taxon>
        <taxon>Lecanorineae</taxon>
        <taxon>Parmeliaceae</taxon>
        <taxon>Imshaugia</taxon>
    </lineage>
</organism>
<feature type="domain" description="ABC transporter" evidence="11">
    <location>
        <begin position="461"/>
        <end position="697"/>
    </location>
</feature>
<dbReference type="InterPro" id="IPR017871">
    <property type="entry name" value="ABC_transporter-like_CS"/>
</dbReference>
<dbReference type="InterPro" id="IPR003439">
    <property type="entry name" value="ABC_transporter-like_ATP-bd"/>
</dbReference>
<evidence type="ECO:0000313" key="12">
    <source>
        <dbReference type="EMBL" id="CAF9937134.1"/>
    </source>
</evidence>